<sequence length="71" mass="8072">MVYTGPLQAASLTQEAADDAGVEPKTKEQSEDHTELKEKKRKRSKDKKTKEDEKKRARKKYCAATSMAEDK</sequence>
<evidence type="ECO:0000313" key="3">
    <source>
        <dbReference type="Proteomes" id="UP001358586"/>
    </source>
</evidence>
<comment type="caution">
    <text evidence="2">The sequence shown here is derived from an EMBL/GenBank/DDBJ whole genome shotgun (WGS) entry which is preliminary data.</text>
</comment>
<evidence type="ECO:0000256" key="1">
    <source>
        <dbReference type="SAM" id="MobiDB-lite"/>
    </source>
</evidence>
<accession>A0ABR0QAG8</accession>
<dbReference type="EMBL" id="JARKNE010000004">
    <property type="protein sequence ID" value="KAK5835883.1"/>
    <property type="molecule type" value="Genomic_DNA"/>
</dbReference>
<organism evidence="2 3">
    <name type="scientific">Gossypium arboreum</name>
    <name type="common">Tree cotton</name>
    <name type="synonym">Gossypium nanking</name>
    <dbReference type="NCBI Taxonomy" id="29729"/>
    <lineage>
        <taxon>Eukaryota</taxon>
        <taxon>Viridiplantae</taxon>
        <taxon>Streptophyta</taxon>
        <taxon>Embryophyta</taxon>
        <taxon>Tracheophyta</taxon>
        <taxon>Spermatophyta</taxon>
        <taxon>Magnoliopsida</taxon>
        <taxon>eudicotyledons</taxon>
        <taxon>Gunneridae</taxon>
        <taxon>Pentapetalae</taxon>
        <taxon>rosids</taxon>
        <taxon>malvids</taxon>
        <taxon>Malvales</taxon>
        <taxon>Malvaceae</taxon>
        <taxon>Malvoideae</taxon>
        <taxon>Gossypium</taxon>
    </lineage>
</organism>
<proteinExistence type="predicted"/>
<protein>
    <submittedName>
        <fullName evidence="2">Uncharacterized protein</fullName>
    </submittedName>
</protein>
<evidence type="ECO:0000313" key="2">
    <source>
        <dbReference type="EMBL" id="KAK5835883.1"/>
    </source>
</evidence>
<feature type="region of interest" description="Disordered" evidence="1">
    <location>
        <begin position="1"/>
        <end position="71"/>
    </location>
</feature>
<dbReference type="Proteomes" id="UP001358586">
    <property type="component" value="Chromosome 4"/>
</dbReference>
<gene>
    <name evidence="2" type="ORF">PVK06_011597</name>
</gene>
<reference evidence="2 3" key="1">
    <citation type="submission" date="2023-03" db="EMBL/GenBank/DDBJ databases">
        <title>WGS of Gossypium arboreum.</title>
        <authorList>
            <person name="Yu D."/>
        </authorList>
    </citation>
    <scope>NUCLEOTIDE SEQUENCE [LARGE SCALE GENOMIC DNA]</scope>
    <source>
        <tissue evidence="2">Leaf</tissue>
    </source>
</reference>
<name>A0ABR0QAG8_GOSAR</name>
<keyword evidence="3" id="KW-1185">Reference proteome</keyword>
<feature type="compositionally biased region" description="Basic and acidic residues" evidence="1">
    <location>
        <begin position="22"/>
        <end position="38"/>
    </location>
</feature>